<dbReference type="EMBL" id="SUME01000001">
    <property type="protein sequence ID" value="TJZ62937.1"/>
    <property type="molecule type" value="Genomic_DNA"/>
</dbReference>
<dbReference type="Pfam" id="PF03372">
    <property type="entry name" value="Exo_endo_phos"/>
    <property type="match status" value="1"/>
</dbReference>
<evidence type="ECO:0000313" key="3">
    <source>
        <dbReference type="EMBL" id="TJZ62937.1"/>
    </source>
</evidence>
<dbReference type="Proteomes" id="UP000306808">
    <property type="component" value="Unassembled WGS sequence"/>
</dbReference>
<keyword evidence="4" id="KW-1185">Reference proteome</keyword>
<evidence type="ECO:0000256" key="1">
    <source>
        <dbReference type="SAM" id="SignalP"/>
    </source>
</evidence>
<comment type="caution">
    <text evidence="3">The sequence shown here is derived from an EMBL/GenBank/DDBJ whole genome shotgun (WGS) entry which is preliminary data.</text>
</comment>
<proteinExistence type="predicted"/>
<dbReference type="Gene3D" id="3.60.10.10">
    <property type="entry name" value="Endonuclease/exonuclease/phosphatase"/>
    <property type="match status" value="1"/>
</dbReference>
<feature type="chain" id="PRO_5020878389" description="Endonuclease/exonuclease/phosphatase domain-containing protein" evidence="1">
    <location>
        <begin position="29"/>
        <end position="303"/>
    </location>
</feature>
<dbReference type="GO" id="GO:0016020">
    <property type="term" value="C:membrane"/>
    <property type="evidence" value="ECO:0007669"/>
    <property type="project" value="GOC"/>
</dbReference>
<dbReference type="InterPro" id="IPR036691">
    <property type="entry name" value="Endo/exonu/phosph_ase_sf"/>
</dbReference>
<dbReference type="AlphaFoldDB" id="A0A4U0P682"/>
<dbReference type="InterPro" id="IPR005135">
    <property type="entry name" value="Endo/exonuclease/phosphatase"/>
</dbReference>
<dbReference type="GO" id="GO:0006506">
    <property type="term" value="P:GPI anchor biosynthetic process"/>
    <property type="evidence" value="ECO:0007669"/>
    <property type="project" value="TreeGrafter"/>
</dbReference>
<dbReference type="PANTHER" id="PTHR14859:SF1">
    <property type="entry name" value="PGAP2-INTERACTING PROTEIN"/>
    <property type="match status" value="1"/>
</dbReference>
<dbReference type="PANTHER" id="PTHR14859">
    <property type="entry name" value="CALCOFLUOR WHITE HYPERSENSITIVE PROTEIN PRECURSOR"/>
    <property type="match status" value="1"/>
</dbReference>
<gene>
    <name evidence="3" type="ORF">FAZ15_01135</name>
</gene>
<sequence length="303" mass="34661">MEYNMLKRKKIILILLVWVCLFATQTHAQAQLTLLNYNTRYGFQGDRALMDKFVEWVNVIDPDIVAFQEMTHFTQSDLEILAKRYGHHYAVISKEYAHPVAITSRYPIVNIQKVTVNLWHGYIYGNIKGIHFFVTHLSPFDWESRKRDIDMVLAHAKLLPVDAGKVIMGDLNALSPSDSAQYGELEVAMAKSEGRLEAVSGLSIVEGKTIHRNNLDDTKIDYSVVGEVLTNGFTDVIAHKHPDFQNSVPTESVRKKSSFLRRIDYIFVNDVLTPRIFKAEILKDELTHRMSDHYPVLLKLSAD</sequence>
<name>A0A4U0P682_9SPHI</name>
<feature type="signal peptide" evidence="1">
    <location>
        <begin position="1"/>
        <end position="28"/>
    </location>
</feature>
<dbReference type="OrthoDB" id="9778989at2"/>
<organism evidence="3 4">
    <name type="scientific">Sphingobacterium olei</name>
    <dbReference type="NCBI Taxonomy" id="2571155"/>
    <lineage>
        <taxon>Bacteria</taxon>
        <taxon>Pseudomonadati</taxon>
        <taxon>Bacteroidota</taxon>
        <taxon>Sphingobacteriia</taxon>
        <taxon>Sphingobacteriales</taxon>
        <taxon>Sphingobacteriaceae</taxon>
        <taxon>Sphingobacterium</taxon>
    </lineage>
</organism>
<dbReference type="GO" id="GO:0003824">
    <property type="term" value="F:catalytic activity"/>
    <property type="evidence" value="ECO:0007669"/>
    <property type="project" value="InterPro"/>
</dbReference>
<keyword evidence="1" id="KW-0732">Signal</keyword>
<accession>A0A4U0P682</accession>
<dbReference type="SUPFAM" id="SSF56219">
    <property type="entry name" value="DNase I-like"/>
    <property type="match status" value="1"/>
</dbReference>
<dbReference type="InterPro" id="IPR051916">
    <property type="entry name" value="GPI-anchor_lipid_remodeler"/>
</dbReference>
<feature type="domain" description="Endonuclease/exonuclease/phosphatase" evidence="2">
    <location>
        <begin position="37"/>
        <end position="293"/>
    </location>
</feature>
<evidence type="ECO:0000313" key="4">
    <source>
        <dbReference type="Proteomes" id="UP000306808"/>
    </source>
</evidence>
<reference evidence="3 4" key="1">
    <citation type="submission" date="2019-04" db="EMBL/GenBank/DDBJ databases">
        <title>Sphingobacterium olei sp. nov., isolated from oil-contaminated soil.</title>
        <authorList>
            <person name="Liu B."/>
        </authorList>
    </citation>
    <scope>NUCLEOTIDE SEQUENCE [LARGE SCALE GENOMIC DNA]</scope>
    <source>
        <strain evidence="3 4">HAL-9</strain>
    </source>
</reference>
<protein>
    <recommendedName>
        <fullName evidence="2">Endonuclease/exonuclease/phosphatase domain-containing protein</fullName>
    </recommendedName>
</protein>
<evidence type="ECO:0000259" key="2">
    <source>
        <dbReference type="Pfam" id="PF03372"/>
    </source>
</evidence>